<dbReference type="AlphaFoldDB" id="A0A6S7K4W1"/>
<proteinExistence type="predicted"/>
<dbReference type="EMBL" id="CACRXK020026853">
    <property type="protein sequence ID" value="CAB4040486.1"/>
    <property type="molecule type" value="Genomic_DNA"/>
</dbReference>
<evidence type="ECO:0000313" key="2">
    <source>
        <dbReference type="Proteomes" id="UP001152795"/>
    </source>
</evidence>
<dbReference type="OrthoDB" id="10446222at2759"/>
<dbReference type="Gene3D" id="1.20.1530.20">
    <property type="match status" value="1"/>
</dbReference>
<dbReference type="InterPro" id="IPR038770">
    <property type="entry name" value="Na+/solute_symporter_sf"/>
</dbReference>
<evidence type="ECO:0000313" key="1">
    <source>
        <dbReference type="EMBL" id="CAB4040486.1"/>
    </source>
</evidence>
<keyword evidence="2" id="KW-1185">Reference proteome</keyword>
<reference evidence="1" key="1">
    <citation type="submission" date="2020-04" db="EMBL/GenBank/DDBJ databases">
        <authorList>
            <person name="Alioto T."/>
            <person name="Alioto T."/>
            <person name="Gomez Garrido J."/>
        </authorList>
    </citation>
    <scope>NUCLEOTIDE SEQUENCE</scope>
    <source>
        <strain evidence="1">A484AB</strain>
    </source>
</reference>
<dbReference type="Proteomes" id="UP001152795">
    <property type="component" value="Unassembled WGS sequence"/>
</dbReference>
<gene>
    <name evidence="1" type="ORF">PACLA_8A068605</name>
</gene>
<protein>
    <submittedName>
        <fullName evidence="1">Uncharacterized protein</fullName>
    </submittedName>
</protein>
<accession>A0A6S7K4W1</accession>
<organism evidence="1 2">
    <name type="scientific">Paramuricea clavata</name>
    <name type="common">Red gorgonian</name>
    <name type="synonym">Violescent sea-whip</name>
    <dbReference type="NCBI Taxonomy" id="317549"/>
    <lineage>
        <taxon>Eukaryota</taxon>
        <taxon>Metazoa</taxon>
        <taxon>Cnidaria</taxon>
        <taxon>Anthozoa</taxon>
        <taxon>Octocorallia</taxon>
        <taxon>Malacalcyonacea</taxon>
        <taxon>Plexauridae</taxon>
        <taxon>Paramuricea</taxon>
    </lineage>
</organism>
<name>A0A6S7K4W1_PARCT</name>
<comment type="caution">
    <text evidence="1">The sequence shown here is derived from an EMBL/GenBank/DDBJ whole genome shotgun (WGS) entry which is preliminary data.</text>
</comment>
<sequence>MVSKTFQHVGLNVGQVLLDTILRVLLPLVMFALRAPCKESGQKWNNTIKYFGENFLIGLFLPNLLAKVSVVNILCVVALGTSLTTFNALSSYGLISLLPWFSKKSTVTLSIVSSIRVIGLAATIIDVIPDNTGDKGLLVLPMVFIYLATLLVLNGFVSVVKVKEEDTALDIPSQTTGQDKEQDKDIKDSTINSKINEVAIFAIYTDEMSVKSEQL</sequence>